<feature type="domain" description="DUF6287" evidence="3">
    <location>
        <begin position="82"/>
        <end position="114"/>
    </location>
</feature>
<dbReference type="Proteomes" id="UP000539953">
    <property type="component" value="Unassembled WGS sequence"/>
</dbReference>
<comment type="caution">
    <text evidence="4">The sequence shown here is derived from an EMBL/GenBank/DDBJ whole genome shotgun (WGS) entry which is preliminary data.</text>
</comment>
<name>A0A7W8CVM4_9FIRM</name>
<proteinExistence type="predicted"/>
<gene>
    <name evidence="4" type="ORF">HNQ47_000470</name>
</gene>
<organism evidence="4 5">
    <name type="scientific">Catenisphaera adipataccumulans</name>
    <dbReference type="NCBI Taxonomy" id="700500"/>
    <lineage>
        <taxon>Bacteria</taxon>
        <taxon>Bacillati</taxon>
        <taxon>Bacillota</taxon>
        <taxon>Erysipelotrichia</taxon>
        <taxon>Erysipelotrichales</taxon>
        <taxon>Erysipelotrichaceae</taxon>
        <taxon>Catenisphaera</taxon>
    </lineage>
</organism>
<protein>
    <recommendedName>
        <fullName evidence="3">DUF6287 domain-containing protein</fullName>
    </recommendedName>
</protein>
<sequence>MKWKQWVLIFSLCLGLAGCGTASNTSTETDTAKDSGSSSETKSEKKTDSTSETKSEDTSSETQSTETAAPTSDSQTTETSAAMDLNACIAGDFSSVAGTWQNADGDTLTFNNTGLVSDTYDMTYTGPDGTFNLTVKNGIGGAGLMMIPAGTPDPAGTTYTEDVMFVGQDFSPGMAPYYRVSE</sequence>
<evidence type="ECO:0000256" key="2">
    <source>
        <dbReference type="SAM" id="SignalP"/>
    </source>
</evidence>
<feature type="compositionally biased region" description="Polar residues" evidence="1">
    <location>
        <begin position="68"/>
        <end position="79"/>
    </location>
</feature>
<reference evidence="4 5" key="1">
    <citation type="submission" date="2020-08" db="EMBL/GenBank/DDBJ databases">
        <title>Genomic Encyclopedia of Type Strains, Phase IV (KMG-IV): sequencing the most valuable type-strain genomes for metagenomic binning, comparative biology and taxonomic classification.</title>
        <authorList>
            <person name="Goeker M."/>
        </authorList>
    </citation>
    <scope>NUCLEOTIDE SEQUENCE [LARGE SCALE GENOMIC DNA]</scope>
    <source>
        <strain evidence="4 5">DSM 25799</strain>
    </source>
</reference>
<keyword evidence="5" id="KW-1185">Reference proteome</keyword>
<evidence type="ECO:0000313" key="5">
    <source>
        <dbReference type="Proteomes" id="UP000539953"/>
    </source>
</evidence>
<feature type="compositionally biased region" description="Basic and acidic residues" evidence="1">
    <location>
        <begin position="41"/>
        <end position="57"/>
    </location>
</feature>
<evidence type="ECO:0000313" key="4">
    <source>
        <dbReference type="EMBL" id="MBB5182451.1"/>
    </source>
</evidence>
<dbReference type="PROSITE" id="PS51257">
    <property type="entry name" value="PROKAR_LIPOPROTEIN"/>
    <property type="match status" value="1"/>
</dbReference>
<keyword evidence="2" id="KW-0732">Signal</keyword>
<evidence type="ECO:0000259" key="3">
    <source>
        <dbReference type="Pfam" id="PF19804"/>
    </source>
</evidence>
<dbReference type="RefSeq" id="WP_183327161.1">
    <property type="nucleotide sequence ID" value="NZ_JACHHK010000002.1"/>
</dbReference>
<feature type="signal peptide" evidence="2">
    <location>
        <begin position="1"/>
        <end position="22"/>
    </location>
</feature>
<feature type="chain" id="PRO_5030808442" description="DUF6287 domain-containing protein" evidence="2">
    <location>
        <begin position="23"/>
        <end position="182"/>
    </location>
</feature>
<dbReference type="AlphaFoldDB" id="A0A7W8CVM4"/>
<feature type="region of interest" description="Disordered" evidence="1">
    <location>
        <begin position="23"/>
        <end position="79"/>
    </location>
</feature>
<dbReference type="InterPro" id="IPR046254">
    <property type="entry name" value="DUF6287"/>
</dbReference>
<accession>A0A7W8CVM4</accession>
<dbReference type="Pfam" id="PF19804">
    <property type="entry name" value="DUF6287"/>
    <property type="match status" value="1"/>
</dbReference>
<evidence type="ECO:0000256" key="1">
    <source>
        <dbReference type="SAM" id="MobiDB-lite"/>
    </source>
</evidence>
<dbReference type="EMBL" id="JACHHK010000002">
    <property type="protein sequence ID" value="MBB5182451.1"/>
    <property type="molecule type" value="Genomic_DNA"/>
</dbReference>